<dbReference type="InterPro" id="IPR002747">
    <property type="entry name" value="SAM_OH_AdoTrfase"/>
</dbReference>
<dbReference type="Gene3D" id="3.40.50.10790">
    <property type="entry name" value="S-adenosyl-l-methionine hydroxide adenosyltransferase, N-terminal"/>
    <property type="match status" value="1"/>
</dbReference>
<feature type="domain" description="S-adenosyl-l-methionine hydroxide adenosyltransferase N-terminal" evidence="3">
    <location>
        <begin position="6"/>
        <end position="152"/>
    </location>
</feature>
<dbReference type="RefSeq" id="WP_344916693.1">
    <property type="nucleotide sequence ID" value="NZ_BAABAQ010000002.1"/>
</dbReference>
<name>A0ABP8ALN9_9ACTN</name>
<evidence type="ECO:0000256" key="1">
    <source>
        <dbReference type="ARBA" id="ARBA00022691"/>
    </source>
</evidence>
<keyword evidence="1" id="KW-0949">S-adenosyl-L-methionine</keyword>
<evidence type="ECO:0000259" key="4">
    <source>
        <dbReference type="Pfam" id="PF20257"/>
    </source>
</evidence>
<dbReference type="Pfam" id="PF01887">
    <property type="entry name" value="SAM_HAT_N"/>
    <property type="match status" value="1"/>
</dbReference>
<accession>A0ABP8ALN9</accession>
<reference evidence="6" key="1">
    <citation type="journal article" date="2019" name="Int. J. Syst. Evol. Microbiol.">
        <title>The Global Catalogue of Microorganisms (GCM) 10K type strain sequencing project: providing services to taxonomists for standard genome sequencing and annotation.</title>
        <authorList>
            <consortium name="The Broad Institute Genomics Platform"/>
            <consortium name="The Broad Institute Genome Sequencing Center for Infectious Disease"/>
            <person name="Wu L."/>
            <person name="Ma J."/>
        </authorList>
    </citation>
    <scope>NUCLEOTIDE SEQUENCE [LARGE SCALE GENOMIC DNA]</scope>
    <source>
        <strain evidence="6">JCM 17388</strain>
    </source>
</reference>
<gene>
    <name evidence="5" type="ORF">GCM10022252_16930</name>
</gene>
<dbReference type="PANTHER" id="PTHR35092:SF1">
    <property type="entry name" value="CHLORINASE MJ1651"/>
    <property type="match status" value="1"/>
</dbReference>
<comment type="caution">
    <text evidence="5">The sequence shown here is derived from an EMBL/GenBank/DDBJ whole genome shotgun (WGS) entry which is preliminary data.</text>
</comment>
<keyword evidence="6" id="KW-1185">Reference proteome</keyword>
<dbReference type="SUPFAM" id="SSF101852">
    <property type="entry name" value="Bacterial fluorinating enzyme, C-terminal domain"/>
    <property type="match status" value="1"/>
</dbReference>
<sequence length="271" mass="28424">MSHRLIAFLSDVGANDEATALCKGLMLSIAPGATIVDITHAVTPFDIREGALFLEDVPASFPAETIIAAYVYPQTGTDTRCVVVRNEKGQLLVAPNNGLLTFAIESVPAVEVYEVTSPDVMHQPVTPTWYGKDVVAACAGHLAAGVPIDAVGPALDSAGLVRLSHTQASRAAGGGAEGEITRIDKNFGNVWTNVPGALLGTSEEMRAGMLRVVLDGETLEIPFRDTFGEVGVGEPLAYVNSRGKLALGLNQGSFVEKWDIVPGAQITVTLS</sequence>
<dbReference type="InterPro" id="IPR046469">
    <property type="entry name" value="SAM_HAT_N"/>
</dbReference>
<dbReference type="Pfam" id="PF20257">
    <property type="entry name" value="SAM_HAT_C"/>
    <property type="match status" value="1"/>
</dbReference>
<organism evidence="5 6">
    <name type="scientific">Streptosporangium oxazolinicum</name>
    <dbReference type="NCBI Taxonomy" id="909287"/>
    <lineage>
        <taxon>Bacteria</taxon>
        <taxon>Bacillati</taxon>
        <taxon>Actinomycetota</taxon>
        <taxon>Actinomycetes</taxon>
        <taxon>Streptosporangiales</taxon>
        <taxon>Streptosporangiaceae</taxon>
        <taxon>Streptosporangium</taxon>
    </lineage>
</organism>
<dbReference type="InterPro" id="IPR023228">
    <property type="entry name" value="SAM_OH_AdoTrfase_N_sf"/>
</dbReference>
<proteinExistence type="inferred from homology"/>
<dbReference type="SUPFAM" id="SSF102522">
    <property type="entry name" value="Bacterial fluorinating enzyme, N-terminal domain"/>
    <property type="match status" value="1"/>
</dbReference>
<evidence type="ECO:0000313" key="6">
    <source>
        <dbReference type="Proteomes" id="UP001501251"/>
    </source>
</evidence>
<dbReference type="Gene3D" id="2.40.30.90">
    <property type="entry name" value="Bacterial fluorinating enzyme like"/>
    <property type="match status" value="1"/>
</dbReference>
<evidence type="ECO:0000313" key="5">
    <source>
        <dbReference type="EMBL" id="GAA4185868.1"/>
    </source>
</evidence>
<dbReference type="EMBL" id="BAABAQ010000002">
    <property type="protein sequence ID" value="GAA4185868.1"/>
    <property type="molecule type" value="Genomic_DNA"/>
</dbReference>
<dbReference type="InterPro" id="IPR046470">
    <property type="entry name" value="SAM_HAT_C"/>
</dbReference>
<protein>
    <submittedName>
        <fullName evidence="5">SAM-dependent chlorinase/fluorinase</fullName>
    </submittedName>
</protein>
<dbReference type="Proteomes" id="UP001501251">
    <property type="component" value="Unassembled WGS sequence"/>
</dbReference>
<comment type="similarity">
    <text evidence="2">Belongs to the SAM hydrolase / SAM-dependent halogenase family.</text>
</comment>
<dbReference type="PANTHER" id="PTHR35092">
    <property type="entry name" value="CHLORINASE MJ1651"/>
    <property type="match status" value="1"/>
</dbReference>
<feature type="domain" description="S-adenosyl-l-methionine hydroxide adenosyltransferase C-terminal" evidence="4">
    <location>
        <begin position="178"/>
        <end position="266"/>
    </location>
</feature>
<dbReference type="InterPro" id="IPR023227">
    <property type="entry name" value="SAM_OH_AdoTrfase_C_sf"/>
</dbReference>
<dbReference type="PIRSF" id="PIRSF006779">
    <property type="entry name" value="UCP006779"/>
    <property type="match status" value="1"/>
</dbReference>
<evidence type="ECO:0000259" key="3">
    <source>
        <dbReference type="Pfam" id="PF01887"/>
    </source>
</evidence>
<evidence type="ECO:0000256" key="2">
    <source>
        <dbReference type="ARBA" id="ARBA00024035"/>
    </source>
</evidence>